<evidence type="ECO:0000313" key="2">
    <source>
        <dbReference type="Proteomes" id="UP000295351"/>
    </source>
</evidence>
<dbReference type="PANTHER" id="PTHR37909:SF1">
    <property type="entry name" value="S-ADENOSYL-L-METHIONINE-DEPENDENT METHYLTRANSFERASES SUPERFAMILY PROTEIN"/>
    <property type="match status" value="1"/>
</dbReference>
<keyword evidence="2" id="KW-1185">Reference proteome</keyword>
<dbReference type="EMBL" id="SLVX01000043">
    <property type="protein sequence ID" value="TCN32981.1"/>
    <property type="molecule type" value="Genomic_DNA"/>
</dbReference>
<organism evidence="1 2">
    <name type="scientific">Shinella granuli</name>
    <dbReference type="NCBI Taxonomy" id="323621"/>
    <lineage>
        <taxon>Bacteria</taxon>
        <taxon>Pseudomonadati</taxon>
        <taxon>Pseudomonadota</taxon>
        <taxon>Alphaproteobacteria</taxon>
        <taxon>Hyphomicrobiales</taxon>
        <taxon>Rhizobiaceae</taxon>
        <taxon>Shinella</taxon>
    </lineage>
</organism>
<name>A0A4R2BYL3_SHIGR</name>
<dbReference type="GO" id="GO:0008168">
    <property type="term" value="F:methyltransferase activity"/>
    <property type="evidence" value="ECO:0007669"/>
    <property type="project" value="UniProtKB-KW"/>
</dbReference>
<reference evidence="1 2" key="1">
    <citation type="submission" date="2019-03" db="EMBL/GenBank/DDBJ databases">
        <title>Genomic Encyclopedia of Type Strains, Phase IV (KMG-IV): sequencing the most valuable type-strain genomes for metagenomic binning, comparative biology and taxonomic classification.</title>
        <authorList>
            <person name="Goeker M."/>
        </authorList>
    </citation>
    <scope>NUCLEOTIDE SEQUENCE [LARGE SCALE GENOMIC DNA]</scope>
    <source>
        <strain evidence="1 2">DSM 18401</strain>
    </source>
</reference>
<dbReference type="AlphaFoldDB" id="A0A4R2BYL3"/>
<gene>
    <name evidence="1" type="ORF">EV665_14324</name>
</gene>
<dbReference type="PANTHER" id="PTHR37909">
    <property type="entry name" value="S-ADENOSYL-L-METHIONINE-DEPENDENT METHYLTRANSFERASES SUPERFAMILY PROTEIN"/>
    <property type="match status" value="1"/>
</dbReference>
<comment type="caution">
    <text evidence="1">The sequence shown here is derived from an EMBL/GenBank/DDBJ whole genome shotgun (WGS) entry which is preliminary data.</text>
</comment>
<evidence type="ECO:0000313" key="1">
    <source>
        <dbReference type="EMBL" id="TCN32981.1"/>
    </source>
</evidence>
<dbReference type="Pfam" id="PF13578">
    <property type="entry name" value="Methyltransf_24"/>
    <property type="match status" value="1"/>
</dbReference>
<proteinExistence type="predicted"/>
<dbReference type="Gene3D" id="3.40.50.150">
    <property type="entry name" value="Vaccinia Virus protein VP39"/>
    <property type="match status" value="1"/>
</dbReference>
<dbReference type="RefSeq" id="WP_162853218.1">
    <property type="nucleotide sequence ID" value="NZ_BAABEI010000012.1"/>
</dbReference>
<dbReference type="Proteomes" id="UP000295351">
    <property type="component" value="Unassembled WGS sequence"/>
</dbReference>
<keyword evidence="1" id="KW-0489">Methyltransferase</keyword>
<keyword evidence="1" id="KW-0808">Transferase</keyword>
<accession>A0A4R2BYL3</accession>
<sequence>MAVKHGAVHQRGMAILSRLPAGNVIGVEVGVYQGQLSAFLLRNRNDLQLIMVDSWLPEHEQPDHYRETRDFLAMQDAETCSANKAAAIMAVSSFGRRGTVIHMPSVAAAAQFDDRSLDFVFIDADHSYEGCKADIHAWESKVRKGGWLCGHDYRNPLQTADMSGVDRAVDEWAGGRAIETGENFTWFAQL</sequence>
<dbReference type="GO" id="GO:0032259">
    <property type="term" value="P:methylation"/>
    <property type="evidence" value="ECO:0007669"/>
    <property type="project" value="UniProtKB-KW"/>
</dbReference>
<protein>
    <submittedName>
        <fullName evidence="1">Methyltransferase family protein</fullName>
    </submittedName>
</protein>
<dbReference type="SUPFAM" id="SSF53335">
    <property type="entry name" value="S-adenosyl-L-methionine-dependent methyltransferases"/>
    <property type="match status" value="1"/>
</dbReference>
<dbReference type="InterPro" id="IPR029063">
    <property type="entry name" value="SAM-dependent_MTases_sf"/>
</dbReference>